<organism evidence="1 2">
    <name type="scientific">Mycoplasma miroungigenitalium</name>
    <dbReference type="NCBI Taxonomy" id="754515"/>
    <lineage>
        <taxon>Bacteria</taxon>
        <taxon>Bacillati</taxon>
        <taxon>Mycoplasmatota</taxon>
        <taxon>Mollicutes</taxon>
        <taxon>Mycoplasmataceae</taxon>
        <taxon>Mycoplasma</taxon>
    </lineage>
</organism>
<keyword evidence="2" id="KW-1185">Reference proteome</keyword>
<dbReference type="AlphaFoldDB" id="A0A6M4JFF0"/>
<evidence type="ECO:0000313" key="1">
    <source>
        <dbReference type="EMBL" id="QJR43772.1"/>
    </source>
</evidence>
<reference evidence="1 2" key="1">
    <citation type="submission" date="2020-05" db="EMBL/GenBank/DDBJ databases">
        <title>Novel Mycoplasma species detected in Mirounga angustirostris (northern elephant seal) from the USA.</title>
        <authorList>
            <person name="Volokhov D.V."/>
        </authorList>
    </citation>
    <scope>NUCLEOTIDE SEQUENCE [LARGE SCALE GENOMIC DNA]</scope>
    <source>
        <strain evidence="1 2">Mirounga ES2806-GEN</strain>
    </source>
</reference>
<gene>
    <name evidence="1" type="ORF">HLA87_03220</name>
</gene>
<sequence>MLYKIWNSNSFCTNFYIFNKSFKSKPTHDDAKLINYYFHKQLVFPNKKIQTTRFSRLVNAIKQNKTYICSTGKTSRFINIDIDDNTENIYKTLVDYYSKKIELKEMNDKTNKNSLFLKYLLPTLAYETNSSSMSKPKLRLIYALASNCDKELLTKTTEKLIFLINYCFNSIVANASKNLKQLFYGTLNKVFDTKNIRVYNLEKLDEILDYIFWLLGIELPLTAKKHSNISIKITDVIYSNNYDEALWIYIALSKLNLQYLLFTKQKWLDKFHKTIINRPYFKVKRNTKGYEILQKYFIKSQKGV</sequence>
<proteinExistence type="predicted"/>
<accession>A0A6M4JFF0</accession>
<dbReference type="EMBL" id="CP053096">
    <property type="protein sequence ID" value="QJR43772.1"/>
    <property type="molecule type" value="Genomic_DNA"/>
</dbReference>
<protein>
    <submittedName>
        <fullName evidence="1">Uncharacterized protein</fullName>
    </submittedName>
</protein>
<name>A0A6M4JFF0_9MOLU</name>
<dbReference type="RefSeq" id="WP_171111876.1">
    <property type="nucleotide sequence ID" value="NZ_CP053096.1"/>
</dbReference>
<dbReference type="Proteomes" id="UP000500686">
    <property type="component" value="Chromosome"/>
</dbReference>
<dbReference type="KEGG" id="mmir:HLA87_03220"/>
<evidence type="ECO:0000313" key="2">
    <source>
        <dbReference type="Proteomes" id="UP000500686"/>
    </source>
</evidence>